<proteinExistence type="inferred from homology"/>
<dbReference type="EMBL" id="CAIIXF020000004">
    <property type="protein sequence ID" value="CAH1781338.1"/>
    <property type="molecule type" value="Genomic_DNA"/>
</dbReference>
<evidence type="ECO:0000256" key="1">
    <source>
        <dbReference type="ARBA" id="ARBA00005350"/>
    </source>
</evidence>
<dbReference type="OrthoDB" id="191150at2759"/>
<organism evidence="4 5">
    <name type="scientific">Owenia fusiformis</name>
    <name type="common">Polychaete worm</name>
    <dbReference type="NCBI Taxonomy" id="6347"/>
    <lineage>
        <taxon>Eukaryota</taxon>
        <taxon>Metazoa</taxon>
        <taxon>Spiralia</taxon>
        <taxon>Lophotrochozoa</taxon>
        <taxon>Annelida</taxon>
        <taxon>Polychaeta</taxon>
        <taxon>Sedentaria</taxon>
        <taxon>Canalipalpata</taxon>
        <taxon>Sabellida</taxon>
        <taxon>Oweniida</taxon>
        <taxon>Oweniidae</taxon>
        <taxon>Owenia</taxon>
    </lineage>
</organism>
<comment type="cofactor">
    <cofactor evidence="2">
        <name>Ca(2+)</name>
        <dbReference type="ChEBI" id="CHEBI:29108"/>
    </cofactor>
</comment>
<dbReference type="PANTHER" id="PTHR23248:SF40">
    <property type="entry name" value="PHOSPHOLIPID SCRAMBLASE"/>
    <property type="match status" value="1"/>
</dbReference>
<evidence type="ECO:0000256" key="2">
    <source>
        <dbReference type="RuleBase" id="RU363116"/>
    </source>
</evidence>
<evidence type="ECO:0000313" key="4">
    <source>
        <dbReference type="EMBL" id="CAH1781338.1"/>
    </source>
</evidence>
<sequence length="264" mass="30314">MSVVTVQPSKGRGGSASERIPLEERNGSNSSQPSIVVDDYDDDSDDDIPKGMEALEDVANLIITQDMARDIKAGCCSGLTYDIRGNDEDLYYATEDKNCFCRWTCGPARSFMMRIFDRRSDLEMMSLKRAACRCDWWCCLDKCCCQHSIIIQNYNKETMGFIRQKFHIFGAKLDVLNRNREVKFKIKGPCCPCRCCQELIFDIYDKEGEKCMGYILKTWQGYNPETNMDHENFEVRFPMGISAKDKALLLGAAYLVNFMYFEMS</sequence>
<protein>
    <recommendedName>
        <fullName evidence="2">Phospholipid scramblase</fullName>
    </recommendedName>
</protein>
<evidence type="ECO:0000256" key="3">
    <source>
        <dbReference type="SAM" id="MobiDB-lite"/>
    </source>
</evidence>
<dbReference type="EMBL" id="CAIIXF020000004">
    <property type="protein sequence ID" value="CAH1781339.1"/>
    <property type="molecule type" value="Genomic_DNA"/>
</dbReference>
<reference evidence="4" key="1">
    <citation type="submission" date="2022-03" db="EMBL/GenBank/DDBJ databases">
        <authorList>
            <person name="Martin C."/>
        </authorList>
    </citation>
    <scope>NUCLEOTIDE SEQUENCE</scope>
</reference>
<feature type="region of interest" description="Disordered" evidence="3">
    <location>
        <begin position="1"/>
        <end position="47"/>
    </location>
</feature>
<keyword evidence="2" id="KW-0106">Calcium</keyword>
<dbReference type="Pfam" id="PF03803">
    <property type="entry name" value="Scramblase"/>
    <property type="match status" value="1"/>
</dbReference>
<evidence type="ECO:0000313" key="5">
    <source>
        <dbReference type="Proteomes" id="UP000749559"/>
    </source>
</evidence>
<dbReference type="AlphaFoldDB" id="A0A8J1Y103"/>
<keyword evidence="5" id="KW-1185">Reference proteome</keyword>
<dbReference type="InterPro" id="IPR005552">
    <property type="entry name" value="Scramblase"/>
</dbReference>
<keyword evidence="2" id="KW-0564">Palmitate</keyword>
<name>A0A8J1Y103_OWEFU</name>
<keyword evidence="2" id="KW-0449">Lipoprotein</keyword>
<dbReference type="PANTHER" id="PTHR23248">
    <property type="entry name" value="PHOSPHOLIPID SCRAMBLASE-RELATED"/>
    <property type="match status" value="1"/>
</dbReference>
<accession>A0A8J1Y103</accession>
<comment type="similarity">
    <text evidence="1 2">Belongs to the phospholipid scramblase family.</text>
</comment>
<dbReference type="Proteomes" id="UP000749559">
    <property type="component" value="Unassembled WGS sequence"/>
</dbReference>
<dbReference type="GO" id="GO:0017128">
    <property type="term" value="F:phospholipid scramblase activity"/>
    <property type="evidence" value="ECO:0007669"/>
    <property type="project" value="InterPro"/>
</dbReference>
<comment type="caution">
    <text evidence="4">The sequence shown here is derived from an EMBL/GenBank/DDBJ whole genome shotgun (WGS) entry which is preliminary data.</text>
</comment>
<comment type="function">
    <text evidence="2">May mediate accelerated ATP-independent bidirectional transbilayer migration of phospholipids upon binding calcium ions that results in a loss of phospholipid asymmetry in the plasma membrane.</text>
</comment>
<gene>
    <name evidence="4" type="ORF">OFUS_LOCUS7926</name>
</gene>
<dbReference type="GO" id="GO:0005886">
    <property type="term" value="C:plasma membrane"/>
    <property type="evidence" value="ECO:0007669"/>
    <property type="project" value="TreeGrafter"/>
</dbReference>